<organism evidence="2 3">
    <name type="scientific">Eufriesea mexicana</name>
    <dbReference type="NCBI Taxonomy" id="516756"/>
    <lineage>
        <taxon>Eukaryota</taxon>
        <taxon>Metazoa</taxon>
        <taxon>Ecdysozoa</taxon>
        <taxon>Arthropoda</taxon>
        <taxon>Hexapoda</taxon>
        <taxon>Insecta</taxon>
        <taxon>Pterygota</taxon>
        <taxon>Neoptera</taxon>
        <taxon>Endopterygota</taxon>
        <taxon>Hymenoptera</taxon>
        <taxon>Apocrita</taxon>
        <taxon>Aculeata</taxon>
        <taxon>Apoidea</taxon>
        <taxon>Anthophila</taxon>
        <taxon>Apidae</taxon>
        <taxon>Eufriesea</taxon>
    </lineage>
</organism>
<dbReference type="PANTHER" id="PTHR18834:SF2">
    <property type="entry name" value="STEROID RECEPTOR RNA ACTIVATOR 1"/>
    <property type="match status" value="1"/>
</dbReference>
<accession>A0A310SKD6</accession>
<dbReference type="GO" id="GO:0006357">
    <property type="term" value="P:regulation of transcription by RNA polymerase II"/>
    <property type="evidence" value="ECO:0007669"/>
    <property type="project" value="InterPro"/>
</dbReference>
<gene>
    <name evidence="2" type="ORF">WN48_06362</name>
</gene>
<evidence type="ECO:0000259" key="1">
    <source>
        <dbReference type="Pfam" id="PF07304"/>
    </source>
</evidence>
<name>A0A310SKD6_9HYME</name>
<dbReference type="GO" id="GO:0005634">
    <property type="term" value="C:nucleus"/>
    <property type="evidence" value="ECO:0007669"/>
    <property type="project" value="TreeGrafter"/>
</dbReference>
<dbReference type="InterPro" id="IPR040243">
    <property type="entry name" value="Steroid_recept_RNA_1"/>
</dbReference>
<dbReference type="PANTHER" id="PTHR18834">
    <property type="entry name" value="STEROID RECEPTOR RNA ACTIVATOR 1"/>
    <property type="match status" value="1"/>
</dbReference>
<evidence type="ECO:0000313" key="2">
    <source>
        <dbReference type="EMBL" id="OAD54686.1"/>
    </source>
</evidence>
<dbReference type="GO" id="GO:0003713">
    <property type="term" value="F:transcription coactivator activity"/>
    <property type="evidence" value="ECO:0007669"/>
    <property type="project" value="InterPro"/>
</dbReference>
<protein>
    <submittedName>
        <fullName evidence="2">Steroid receptor RNA activator 1</fullName>
    </submittedName>
</protein>
<dbReference type="Gene3D" id="1.20.940.10">
    <property type="entry name" value="Functional domain of the splicing factor Prp18"/>
    <property type="match status" value="1"/>
</dbReference>
<proteinExistence type="predicted"/>
<dbReference type="Proteomes" id="UP000250275">
    <property type="component" value="Unassembled WGS sequence"/>
</dbReference>
<dbReference type="AlphaFoldDB" id="A0A310SKD6"/>
<dbReference type="OrthoDB" id="5982138at2759"/>
<evidence type="ECO:0000313" key="3">
    <source>
        <dbReference type="Proteomes" id="UP000250275"/>
    </source>
</evidence>
<dbReference type="EMBL" id="KQ763867">
    <property type="protein sequence ID" value="OAD54686.1"/>
    <property type="molecule type" value="Genomic_DNA"/>
</dbReference>
<keyword evidence="3" id="KW-1185">Reference proteome</keyword>
<dbReference type="Pfam" id="PF07304">
    <property type="entry name" value="SRA1"/>
    <property type="match status" value="1"/>
</dbReference>
<feature type="domain" description="SRA1/Sec31" evidence="1">
    <location>
        <begin position="97"/>
        <end position="218"/>
    </location>
</feature>
<dbReference type="InterPro" id="IPR009917">
    <property type="entry name" value="SRA1/Sec31"/>
</dbReference>
<reference evidence="2 3" key="1">
    <citation type="submission" date="2015-07" db="EMBL/GenBank/DDBJ databases">
        <title>The genome of Eufriesea mexicana.</title>
        <authorList>
            <person name="Pan H."/>
            <person name="Kapheim K."/>
        </authorList>
    </citation>
    <scope>NUCLEOTIDE SEQUENCE [LARGE SCALE GENOMIC DNA]</scope>
    <source>
        <strain evidence="2">0111107269</strain>
        <tissue evidence="2">Whole body</tissue>
    </source>
</reference>
<keyword evidence="2" id="KW-0675">Receptor</keyword>
<sequence>MFTLNEENVFRCNRLLLMPRQNLSTQKVLLPGHDPGWNDPPKWAYSGAQSSATSTKRMLNKRVAFPMTATQSIDKQSVLNKSLNMPLPVQSSANLTTASHPPLLYHSNKNIEENMCEIEIDKEETLQNVLKNLDAVIDEHILEKSRVDEIKKRLDIMKSAWLEDKLNNVIYKNVLDLSTALREGNIEKANEIHIALMMQHANLCSAWIPGIRHIILGLKTKMQNLNAT</sequence>